<dbReference type="EMBL" id="JAHRIQ010038775">
    <property type="protein sequence ID" value="MEQ2234135.1"/>
    <property type="molecule type" value="Genomic_DNA"/>
</dbReference>
<dbReference type="Proteomes" id="UP001482620">
    <property type="component" value="Unassembled WGS sequence"/>
</dbReference>
<keyword evidence="3" id="KW-1185">Reference proteome</keyword>
<organism evidence="2 3">
    <name type="scientific">Ilyodon furcidens</name>
    <name type="common">goldbreast splitfin</name>
    <dbReference type="NCBI Taxonomy" id="33524"/>
    <lineage>
        <taxon>Eukaryota</taxon>
        <taxon>Metazoa</taxon>
        <taxon>Chordata</taxon>
        <taxon>Craniata</taxon>
        <taxon>Vertebrata</taxon>
        <taxon>Euteleostomi</taxon>
        <taxon>Actinopterygii</taxon>
        <taxon>Neopterygii</taxon>
        <taxon>Teleostei</taxon>
        <taxon>Neoteleostei</taxon>
        <taxon>Acanthomorphata</taxon>
        <taxon>Ovalentaria</taxon>
        <taxon>Atherinomorphae</taxon>
        <taxon>Cyprinodontiformes</taxon>
        <taxon>Goodeidae</taxon>
        <taxon>Ilyodon</taxon>
    </lineage>
</organism>
<name>A0ABV0TMK0_9TELE</name>
<evidence type="ECO:0000313" key="3">
    <source>
        <dbReference type="Proteomes" id="UP001482620"/>
    </source>
</evidence>
<evidence type="ECO:0000256" key="1">
    <source>
        <dbReference type="SAM" id="SignalP"/>
    </source>
</evidence>
<gene>
    <name evidence="2" type="ORF">ILYODFUR_028872</name>
</gene>
<proteinExistence type="predicted"/>
<comment type="caution">
    <text evidence="2">The sequence shown here is derived from an EMBL/GenBank/DDBJ whole genome shotgun (WGS) entry which is preliminary data.</text>
</comment>
<sequence>MCATAVCAAFNLIFSICMWIIEKPEARSSVTTKMWKPAFSVCMKQSVSSVTETFKGSLPWDIPMFYNNICLCCMQAVTILQKQRCKEKQFVVFDLTQILCVCV</sequence>
<keyword evidence="1" id="KW-0732">Signal</keyword>
<evidence type="ECO:0008006" key="4">
    <source>
        <dbReference type="Google" id="ProtNLM"/>
    </source>
</evidence>
<reference evidence="2 3" key="1">
    <citation type="submission" date="2021-06" db="EMBL/GenBank/DDBJ databases">
        <authorList>
            <person name="Palmer J.M."/>
        </authorList>
    </citation>
    <scope>NUCLEOTIDE SEQUENCE [LARGE SCALE GENOMIC DNA]</scope>
    <source>
        <strain evidence="3">if_2019</strain>
        <tissue evidence="2">Muscle</tissue>
    </source>
</reference>
<feature type="chain" id="PRO_5045885566" description="Secreted protein" evidence="1">
    <location>
        <begin position="27"/>
        <end position="103"/>
    </location>
</feature>
<accession>A0ABV0TMK0</accession>
<protein>
    <recommendedName>
        <fullName evidence="4">Secreted protein</fullName>
    </recommendedName>
</protein>
<evidence type="ECO:0000313" key="2">
    <source>
        <dbReference type="EMBL" id="MEQ2234135.1"/>
    </source>
</evidence>
<feature type="signal peptide" evidence="1">
    <location>
        <begin position="1"/>
        <end position="26"/>
    </location>
</feature>